<evidence type="ECO:0000313" key="7">
    <source>
        <dbReference type="EMBL" id="RLV77351.1"/>
    </source>
</evidence>
<dbReference type="Gene3D" id="1.10.357.10">
    <property type="entry name" value="Tetracycline Repressor, domain 2"/>
    <property type="match status" value="1"/>
</dbReference>
<dbReference type="EMBL" id="QYCY01000001">
    <property type="protein sequence ID" value="RLV77351.1"/>
    <property type="molecule type" value="Genomic_DNA"/>
</dbReference>
<dbReference type="Pfam" id="PF21597">
    <property type="entry name" value="TetR_C_43"/>
    <property type="match status" value="1"/>
</dbReference>
<dbReference type="PANTHER" id="PTHR30055:SF234">
    <property type="entry name" value="HTH-TYPE TRANSCRIPTIONAL REGULATOR BETI"/>
    <property type="match status" value="1"/>
</dbReference>
<dbReference type="KEGG" id="src:M271_40385"/>
<dbReference type="AlphaFoldDB" id="A0A0A0NIT9"/>
<dbReference type="eggNOG" id="COG1309">
    <property type="taxonomic scope" value="Bacteria"/>
</dbReference>
<dbReference type="STRING" id="1343740.M271_40385"/>
<name>A0A0A0NIT9_STRRN</name>
<dbReference type="PANTHER" id="PTHR30055">
    <property type="entry name" value="HTH-TYPE TRANSCRIPTIONAL REGULATOR RUTR"/>
    <property type="match status" value="1"/>
</dbReference>
<feature type="domain" description="HTH tetR-type" evidence="6">
    <location>
        <begin position="1"/>
        <end position="34"/>
    </location>
</feature>
<reference evidence="7 8" key="1">
    <citation type="journal article" date="2018" name="J. Biol. Chem.">
        <title>Discovery of the actinoplanic acid pathway in Streptomyces rapamycinicus reveals a genetically conserved synergism with rapamycin.</title>
        <authorList>
            <person name="Mrak P."/>
            <person name="Krastel P."/>
            <person name="Pivk Lukancic P."/>
            <person name="Tao J."/>
            <person name="Pistorius D."/>
            <person name="Moore C.M."/>
        </authorList>
    </citation>
    <scope>NUCLEOTIDE SEQUENCE [LARGE SCALE GENOMIC DNA]</scope>
    <source>
        <strain evidence="7 8">NRRL 5491</strain>
    </source>
</reference>
<evidence type="ECO:0000256" key="2">
    <source>
        <dbReference type="ARBA" id="ARBA00023125"/>
    </source>
</evidence>
<dbReference type="Pfam" id="PF00440">
    <property type="entry name" value="TetR_N"/>
    <property type="match status" value="1"/>
</dbReference>
<gene>
    <name evidence="7" type="ORF">D3C57_103240</name>
</gene>
<evidence type="ECO:0000259" key="6">
    <source>
        <dbReference type="PROSITE" id="PS50977"/>
    </source>
</evidence>
<dbReference type="InterPro" id="IPR009057">
    <property type="entry name" value="Homeodomain-like_sf"/>
</dbReference>
<feature type="region of interest" description="Disordered" evidence="5">
    <location>
        <begin position="146"/>
        <end position="196"/>
    </location>
</feature>
<dbReference type="GO" id="GO:0003700">
    <property type="term" value="F:DNA-binding transcription factor activity"/>
    <property type="evidence" value="ECO:0007669"/>
    <property type="project" value="TreeGrafter"/>
</dbReference>
<evidence type="ECO:0000313" key="8">
    <source>
        <dbReference type="Proteomes" id="UP000281594"/>
    </source>
</evidence>
<keyword evidence="2 4" id="KW-0238">DNA-binding</keyword>
<proteinExistence type="predicted"/>
<dbReference type="Proteomes" id="UP000281594">
    <property type="component" value="Unassembled WGS sequence"/>
</dbReference>
<protein>
    <recommendedName>
        <fullName evidence="6">HTH tetR-type domain-containing protein</fullName>
    </recommendedName>
</protein>
<evidence type="ECO:0000256" key="4">
    <source>
        <dbReference type="PROSITE-ProRule" id="PRU00335"/>
    </source>
</evidence>
<keyword evidence="3" id="KW-0804">Transcription</keyword>
<keyword evidence="1" id="KW-0805">Transcription regulation</keyword>
<dbReference type="SUPFAM" id="SSF46689">
    <property type="entry name" value="Homeodomain-like"/>
    <property type="match status" value="1"/>
</dbReference>
<comment type="caution">
    <text evidence="7">The sequence shown here is derived from an EMBL/GenBank/DDBJ whole genome shotgun (WGS) entry which is preliminary data.</text>
</comment>
<dbReference type="SUPFAM" id="SSF48498">
    <property type="entry name" value="Tetracyclin repressor-like, C-terminal domain"/>
    <property type="match status" value="1"/>
</dbReference>
<dbReference type="PROSITE" id="PS50977">
    <property type="entry name" value="HTH_TETR_2"/>
    <property type="match status" value="1"/>
</dbReference>
<dbReference type="HOGENOM" id="CLU_1389567_0_0_11"/>
<evidence type="ECO:0000256" key="5">
    <source>
        <dbReference type="SAM" id="MobiDB-lite"/>
    </source>
</evidence>
<dbReference type="InterPro" id="IPR036271">
    <property type="entry name" value="Tet_transcr_reg_TetR-rel_C_sf"/>
</dbReference>
<evidence type="ECO:0000256" key="3">
    <source>
        <dbReference type="ARBA" id="ARBA00023163"/>
    </source>
</evidence>
<dbReference type="InterPro" id="IPR050109">
    <property type="entry name" value="HTH-type_TetR-like_transc_reg"/>
</dbReference>
<accession>A0A0A0NIT9</accession>
<dbReference type="GO" id="GO:0000976">
    <property type="term" value="F:transcription cis-regulatory region binding"/>
    <property type="evidence" value="ECO:0007669"/>
    <property type="project" value="TreeGrafter"/>
</dbReference>
<dbReference type="InterPro" id="IPR001647">
    <property type="entry name" value="HTH_TetR"/>
</dbReference>
<evidence type="ECO:0000256" key="1">
    <source>
        <dbReference type="ARBA" id="ARBA00023015"/>
    </source>
</evidence>
<organism evidence="7 8">
    <name type="scientific">Streptomyces rapamycinicus (strain ATCC 29253 / DSM 41530 / NRRL 5491 / AYB-994)</name>
    <name type="common">Streptomyces hygroscopicus (strain ATCC 29253)</name>
    <dbReference type="NCBI Taxonomy" id="1343740"/>
    <lineage>
        <taxon>Bacteria</taxon>
        <taxon>Bacillati</taxon>
        <taxon>Actinomycetota</taxon>
        <taxon>Actinomycetes</taxon>
        <taxon>Kitasatosporales</taxon>
        <taxon>Streptomycetaceae</taxon>
        <taxon>Streptomyces</taxon>
        <taxon>Streptomyces violaceusniger group</taxon>
    </lineage>
</organism>
<dbReference type="InterPro" id="IPR049445">
    <property type="entry name" value="TetR_SbtR-like_C"/>
</dbReference>
<sequence>MARRAGVGIGTVFRHFPTKQLLVEATVVRHLTLLTDTARARGEGGEAGAAFRMTFREMVSGAPAKLALVALLEESACPAGATDEVEAAATVLRDAVEVLLSRGQEAGEVRADATVDEVYVLIRALANARGDRAVVDRAVDMVLDGLSPRRSEQPPRGLRSLPGRTVGKAGCNNHAGPEEGGLTGPTWGALPQVWMP</sequence>
<comment type="caution">
    <text evidence="4">Lacks conserved residue(s) required for the propagation of feature annotation.</text>
</comment>